<feature type="compositionally biased region" description="Basic and acidic residues" evidence="1">
    <location>
        <begin position="93"/>
        <end position="150"/>
    </location>
</feature>
<feature type="region of interest" description="Disordered" evidence="1">
    <location>
        <begin position="1"/>
        <end position="150"/>
    </location>
</feature>
<dbReference type="NCBIfam" id="NF033157">
    <property type="entry name" value="SWFGD_domain"/>
    <property type="match status" value="1"/>
</dbReference>
<accession>A0A7W6JXM1</accession>
<feature type="compositionally biased region" description="Basic and acidic residues" evidence="1">
    <location>
        <begin position="266"/>
        <end position="293"/>
    </location>
</feature>
<evidence type="ECO:0008006" key="4">
    <source>
        <dbReference type="Google" id="ProtNLM"/>
    </source>
</evidence>
<dbReference type="Pfam" id="PF09939">
    <property type="entry name" value="DUF2171"/>
    <property type="match status" value="1"/>
</dbReference>
<keyword evidence="3" id="KW-1185">Reference proteome</keyword>
<name>A0A7W6JXM1_9SPHN</name>
<dbReference type="AlphaFoldDB" id="A0A7W6JXM1"/>
<evidence type="ECO:0000313" key="2">
    <source>
        <dbReference type="EMBL" id="MBB4101459.1"/>
    </source>
</evidence>
<dbReference type="EMBL" id="JACIEH010000006">
    <property type="protein sequence ID" value="MBB4101459.1"/>
    <property type="molecule type" value="Genomic_DNA"/>
</dbReference>
<dbReference type="InterPro" id="IPR018684">
    <property type="entry name" value="DUF2171"/>
</dbReference>
<feature type="region of interest" description="Disordered" evidence="1">
    <location>
        <begin position="266"/>
        <end position="301"/>
    </location>
</feature>
<feature type="compositionally biased region" description="Basic and acidic residues" evidence="1">
    <location>
        <begin position="63"/>
        <end position="83"/>
    </location>
</feature>
<protein>
    <recommendedName>
        <fullName evidence="4">DUF2171 domain-containing protein</fullName>
    </recommendedName>
</protein>
<sequence length="301" mass="34553">MNDRYTDPRYFGPEDQYQVGGARRAGGEHYSSAREYAAAGELGRGRGQREGHGAQSSYGHGGHGNDWDRGARDYRGARSEGDPSRGYGAQGGYDRHYRDNRGDGHDADRGFLDRAGDEVRSWFGDREAERRREEDMRYDTGQARSERWAQGPDDHYGSWRRERIAELDKDYDEYRRENAQRFQNEFNTWRTDRQGQRDAVRRVSEHMEVIGSDGSHVGTVDKVRGDRIILTKNDTDAGGHHHSIPSRWVQSVDDKVTLRKTADEAQAAWKDEERSGALFGGRDDQDWSRDRNLNRSFPGTY</sequence>
<dbReference type="InterPro" id="IPR047800">
    <property type="entry name" value="SWFGD_dom"/>
</dbReference>
<proteinExistence type="predicted"/>
<evidence type="ECO:0000256" key="1">
    <source>
        <dbReference type="SAM" id="MobiDB-lite"/>
    </source>
</evidence>
<comment type="caution">
    <text evidence="2">The sequence shown here is derived from an EMBL/GenBank/DDBJ whole genome shotgun (WGS) entry which is preliminary data.</text>
</comment>
<dbReference type="Proteomes" id="UP000557392">
    <property type="component" value="Unassembled WGS sequence"/>
</dbReference>
<feature type="compositionally biased region" description="Basic and acidic residues" evidence="1">
    <location>
        <begin position="43"/>
        <end position="52"/>
    </location>
</feature>
<organism evidence="2 3">
    <name type="scientific">Sphingomonas kyeonggiensis</name>
    <dbReference type="NCBI Taxonomy" id="1268553"/>
    <lineage>
        <taxon>Bacteria</taxon>
        <taxon>Pseudomonadati</taxon>
        <taxon>Pseudomonadota</taxon>
        <taxon>Alphaproteobacteria</taxon>
        <taxon>Sphingomonadales</taxon>
        <taxon>Sphingomonadaceae</taxon>
        <taxon>Sphingomonas</taxon>
    </lineage>
</organism>
<evidence type="ECO:0000313" key="3">
    <source>
        <dbReference type="Proteomes" id="UP000557392"/>
    </source>
</evidence>
<dbReference type="RefSeq" id="WP_184000816.1">
    <property type="nucleotide sequence ID" value="NZ_JACIEH010000006.1"/>
</dbReference>
<gene>
    <name evidence="2" type="ORF">GGR46_005051</name>
</gene>
<reference evidence="2 3" key="1">
    <citation type="submission" date="2020-08" db="EMBL/GenBank/DDBJ databases">
        <title>Genomic Encyclopedia of Type Strains, Phase IV (KMG-IV): sequencing the most valuable type-strain genomes for metagenomic binning, comparative biology and taxonomic classification.</title>
        <authorList>
            <person name="Goeker M."/>
        </authorList>
    </citation>
    <scope>NUCLEOTIDE SEQUENCE [LARGE SCALE GENOMIC DNA]</scope>
    <source>
        <strain evidence="2 3">DSM 101806</strain>
    </source>
</reference>